<dbReference type="Proteomes" id="UP000254374">
    <property type="component" value="Unassembled WGS sequence"/>
</dbReference>
<organism evidence="2 4">
    <name type="scientific">Fluoribacter gormanii</name>
    <dbReference type="NCBI Taxonomy" id="464"/>
    <lineage>
        <taxon>Bacteria</taxon>
        <taxon>Pseudomonadati</taxon>
        <taxon>Pseudomonadota</taxon>
        <taxon>Gammaproteobacteria</taxon>
        <taxon>Legionellales</taxon>
        <taxon>Legionellaceae</taxon>
        <taxon>Fluoribacter</taxon>
    </lineage>
</organism>
<evidence type="ECO:0000313" key="2">
    <source>
        <dbReference type="EMBL" id="STO26346.1"/>
    </source>
</evidence>
<name>A0A377GNG8_9GAMM</name>
<accession>A0A377GNG8</accession>
<evidence type="ECO:0000313" key="3">
    <source>
        <dbReference type="Proteomes" id="UP000186808"/>
    </source>
</evidence>
<evidence type="ECO:0000313" key="4">
    <source>
        <dbReference type="Proteomes" id="UP000254374"/>
    </source>
</evidence>
<reference evidence="1 3" key="1">
    <citation type="submission" date="2017-01" db="EMBL/GenBank/DDBJ databases">
        <authorList>
            <person name="Varghese N."/>
            <person name="Submissions S."/>
        </authorList>
    </citation>
    <scope>NUCLEOTIDE SEQUENCE [LARGE SCALE GENOMIC DNA]</scope>
    <source>
        <strain evidence="1 3">ATCC 33342</strain>
    </source>
</reference>
<dbReference type="EMBL" id="FTNL01000006">
    <property type="protein sequence ID" value="SIR05454.1"/>
    <property type="molecule type" value="Genomic_DNA"/>
</dbReference>
<sequence length="450" mass="51781">MLVISLGILGFCVGMYFSLLSYKRVVSTMANTIQIIQKDLNNVMPDIRSLIKGENEYLITMIEKINSIEHEIENLKLVFEENNHDLLSDRTTDADIDEQIEDIKNGILRIEKYFINQFKFNDVLAKEISDNKYNVAYIKAKLIHDLPTTSKGSEIHDSALQSIFRSYSKSIKVAYFPGDDEDEYCFIYLDFACITPNFDSSDFETDARTLIRACMGYENAYYIDSRELVYDDLKSKSILSSSELKDNRLWFDEYSHIDPESTYVLKKGISVCAYVSEKKIGRPATFTSAHAEVISVKKSMNTDYGYDVILKLCLDDWSIKDIIKKFKIGDFPCVIDEQYVIALMTIDPTKSPAPTESFGVKDQLPSGFDPKTPILIQYGDDYWFYGNTDGNNWKTQKLEPKPDSISQWFDINFSSRQEIPLYHHESVNICNYFTSIKAHTIVDEPLDYES</sequence>
<gene>
    <name evidence="2" type="ORF">NCTC11401_03202</name>
    <name evidence="1" type="ORF">SAMN05421777_1064</name>
</gene>
<evidence type="ECO:0000313" key="1">
    <source>
        <dbReference type="EMBL" id="SIR05454.1"/>
    </source>
</evidence>
<keyword evidence="3" id="KW-1185">Reference proteome</keyword>
<proteinExistence type="predicted"/>
<reference evidence="2 4" key="2">
    <citation type="submission" date="2018-06" db="EMBL/GenBank/DDBJ databases">
        <authorList>
            <consortium name="Pathogen Informatics"/>
            <person name="Doyle S."/>
        </authorList>
    </citation>
    <scope>NUCLEOTIDE SEQUENCE [LARGE SCALE GENOMIC DNA]</scope>
    <source>
        <strain evidence="2 4">NCTC11401</strain>
    </source>
</reference>
<protein>
    <submittedName>
        <fullName evidence="2">Uncharacterized protein</fullName>
    </submittedName>
</protein>
<dbReference type="EMBL" id="UGGV01000001">
    <property type="protein sequence ID" value="STO26346.1"/>
    <property type="molecule type" value="Genomic_DNA"/>
</dbReference>
<dbReference type="RefSeq" id="WP_131756812.1">
    <property type="nucleotide sequence ID" value="NZ_CAAAIX010000004.1"/>
</dbReference>
<dbReference type="AlphaFoldDB" id="A0A377GNG8"/>
<dbReference type="Proteomes" id="UP000186808">
    <property type="component" value="Unassembled WGS sequence"/>
</dbReference>